<dbReference type="EMBL" id="BSXW01000236">
    <property type="protein sequence ID" value="GMF15935.1"/>
    <property type="molecule type" value="Genomic_DNA"/>
</dbReference>
<sequence>MFLSTTDNVLLSTKKTTNTTVLSTSDGGAPAEPQLASSKMPTETIPVDHHHRNRFQRQRSRSLHELEEAYEAATKPADAPEKLEQQKMFERTLSQSHRTLTKAIGAHAPPRGSIGSISTAHTRILQRMNTFVADASGQSSNKPSPTQYADALFKMRETADNGKDK</sequence>
<organism evidence="1 2">
    <name type="scientific">Phytophthora lilii</name>
    <dbReference type="NCBI Taxonomy" id="2077276"/>
    <lineage>
        <taxon>Eukaryota</taxon>
        <taxon>Sar</taxon>
        <taxon>Stramenopiles</taxon>
        <taxon>Oomycota</taxon>
        <taxon>Peronosporomycetes</taxon>
        <taxon>Peronosporales</taxon>
        <taxon>Peronosporaceae</taxon>
        <taxon>Phytophthora</taxon>
    </lineage>
</organism>
<dbReference type="Proteomes" id="UP001165083">
    <property type="component" value="Unassembled WGS sequence"/>
</dbReference>
<accession>A0A9W6WTT0</accession>
<keyword evidence="2" id="KW-1185">Reference proteome</keyword>
<dbReference type="AlphaFoldDB" id="A0A9W6WTT0"/>
<evidence type="ECO:0000313" key="1">
    <source>
        <dbReference type="EMBL" id="GMF15935.1"/>
    </source>
</evidence>
<protein>
    <submittedName>
        <fullName evidence="1">Unnamed protein product</fullName>
    </submittedName>
</protein>
<gene>
    <name evidence="1" type="ORF">Plil01_000557300</name>
</gene>
<dbReference type="OrthoDB" id="421226at2759"/>
<reference evidence="1" key="1">
    <citation type="submission" date="2023-04" db="EMBL/GenBank/DDBJ databases">
        <title>Phytophthora lilii NBRC 32176.</title>
        <authorList>
            <person name="Ichikawa N."/>
            <person name="Sato H."/>
            <person name="Tonouchi N."/>
        </authorList>
    </citation>
    <scope>NUCLEOTIDE SEQUENCE</scope>
    <source>
        <strain evidence="1">NBRC 32176</strain>
    </source>
</reference>
<evidence type="ECO:0000313" key="2">
    <source>
        <dbReference type="Proteomes" id="UP001165083"/>
    </source>
</evidence>
<comment type="caution">
    <text evidence="1">The sequence shown here is derived from an EMBL/GenBank/DDBJ whole genome shotgun (WGS) entry which is preliminary data.</text>
</comment>
<name>A0A9W6WTT0_9STRA</name>
<proteinExistence type="predicted"/>